<dbReference type="Gene3D" id="2.160.20.10">
    <property type="entry name" value="Single-stranded right-handed beta-helix, Pectin lyase-like"/>
    <property type="match status" value="1"/>
</dbReference>
<evidence type="ECO:0000256" key="10">
    <source>
        <dbReference type="ARBA" id="ARBA00023316"/>
    </source>
</evidence>
<evidence type="ECO:0000256" key="1">
    <source>
        <dbReference type="ARBA" id="ARBA00004613"/>
    </source>
</evidence>
<evidence type="ECO:0000256" key="15">
    <source>
        <dbReference type="RuleBase" id="RU361169"/>
    </source>
</evidence>
<keyword evidence="4 16" id="KW-0732">Signal</keyword>
<evidence type="ECO:0000256" key="12">
    <source>
        <dbReference type="ARBA" id="ARBA00037312"/>
    </source>
</evidence>
<proteinExistence type="inferred from homology"/>
<evidence type="ECO:0000256" key="5">
    <source>
        <dbReference type="ARBA" id="ARBA00022801"/>
    </source>
</evidence>
<keyword evidence="3" id="KW-0964">Secreted</keyword>
<dbReference type="GO" id="GO:0000272">
    <property type="term" value="P:polysaccharide catabolic process"/>
    <property type="evidence" value="ECO:0007669"/>
    <property type="project" value="UniProtKB-KW"/>
</dbReference>
<dbReference type="EMBL" id="CP086714">
    <property type="protein sequence ID" value="WOO78176.1"/>
    <property type="molecule type" value="Genomic_DNA"/>
</dbReference>
<dbReference type="InterPro" id="IPR011050">
    <property type="entry name" value="Pectin_lyase_fold/virulence"/>
</dbReference>
<comment type="catalytic activity">
    <reaction evidence="14">
        <text>[(1-&gt;4)-alpha-D-galacturonosyl](n) + H2O = alpha-D-galacturonate + [(1-&gt;4)-alpha-D-galacturonosyl](n-1)</text>
        <dbReference type="Rhea" id="RHEA:14117"/>
        <dbReference type="Rhea" id="RHEA-COMP:14570"/>
        <dbReference type="Rhea" id="RHEA-COMP:14572"/>
        <dbReference type="ChEBI" id="CHEBI:15377"/>
        <dbReference type="ChEBI" id="CHEBI:58658"/>
        <dbReference type="ChEBI" id="CHEBI:140523"/>
        <dbReference type="EC" id="3.2.1.67"/>
    </reaction>
</comment>
<comment type="function">
    <text evidence="12">Specific in hydrolyzing the terminal glycosidic bond of polygalacturonic acid and oligogalacturonates.</text>
</comment>
<keyword evidence="8" id="KW-0119">Carbohydrate metabolism</keyword>
<dbReference type="EC" id="3.2.1.67" evidence="13"/>
<dbReference type="GO" id="GO:0004650">
    <property type="term" value="F:polygalacturonase activity"/>
    <property type="evidence" value="ECO:0007669"/>
    <property type="project" value="InterPro"/>
</dbReference>
<dbReference type="GeneID" id="87804981"/>
<feature type="chain" id="PRO_5042077970" description="galacturonan 1,4-alpha-galacturonidase" evidence="16">
    <location>
        <begin position="18"/>
        <end position="368"/>
    </location>
</feature>
<accession>A0AAF1BFK3</accession>
<evidence type="ECO:0000256" key="16">
    <source>
        <dbReference type="SAM" id="SignalP"/>
    </source>
</evidence>
<keyword evidence="10" id="KW-0961">Cell wall biogenesis/degradation</keyword>
<keyword evidence="9 15" id="KW-0326">Glycosidase</keyword>
<evidence type="ECO:0000256" key="9">
    <source>
        <dbReference type="ARBA" id="ARBA00023295"/>
    </source>
</evidence>
<keyword evidence="6" id="KW-1015">Disulfide bond</keyword>
<comment type="similarity">
    <text evidence="2 15">Belongs to the glycosyl hydrolase 28 family.</text>
</comment>
<evidence type="ECO:0000256" key="2">
    <source>
        <dbReference type="ARBA" id="ARBA00008834"/>
    </source>
</evidence>
<dbReference type="SUPFAM" id="SSF51126">
    <property type="entry name" value="Pectin lyase-like"/>
    <property type="match status" value="1"/>
</dbReference>
<evidence type="ECO:0000256" key="4">
    <source>
        <dbReference type="ARBA" id="ARBA00022729"/>
    </source>
</evidence>
<dbReference type="GO" id="GO:0047911">
    <property type="term" value="F:galacturan 1,4-alpha-galacturonidase activity"/>
    <property type="evidence" value="ECO:0007669"/>
    <property type="project" value="UniProtKB-EC"/>
</dbReference>
<evidence type="ECO:0000256" key="14">
    <source>
        <dbReference type="ARBA" id="ARBA00048766"/>
    </source>
</evidence>
<evidence type="ECO:0000256" key="6">
    <source>
        <dbReference type="ARBA" id="ARBA00023157"/>
    </source>
</evidence>
<gene>
    <name evidence="17" type="primary">ADPG1</name>
    <name evidence="17" type="ORF">LOC62_01G001726</name>
</gene>
<dbReference type="PANTHER" id="PTHR31736">
    <property type="match status" value="1"/>
</dbReference>
<evidence type="ECO:0000313" key="18">
    <source>
        <dbReference type="Proteomes" id="UP000827549"/>
    </source>
</evidence>
<dbReference type="InterPro" id="IPR000743">
    <property type="entry name" value="Glyco_hydro_28"/>
</dbReference>
<name>A0AAF1BFK3_9TREE</name>
<dbReference type="PANTHER" id="PTHR31736:SF12">
    <property type="entry name" value="EXO-POLYGALACTURONASE, PUTATIVE-RELATED"/>
    <property type="match status" value="1"/>
</dbReference>
<dbReference type="InterPro" id="IPR012334">
    <property type="entry name" value="Pectin_lyas_fold"/>
</dbReference>
<organism evidence="17 18">
    <name type="scientific">Vanrija pseudolonga</name>
    <dbReference type="NCBI Taxonomy" id="143232"/>
    <lineage>
        <taxon>Eukaryota</taxon>
        <taxon>Fungi</taxon>
        <taxon>Dikarya</taxon>
        <taxon>Basidiomycota</taxon>
        <taxon>Agaricomycotina</taxon>
        <taxon>Tremellomycetes</taxon>
        <taxon>Trichosporonales</taxon>
        <taxon>Trichosporonaceae</taxon>
        <taxon>Vanrija</taxon>
    </lineage>
</organism>
<evidence type="ECO:0000256" key="11">
    <source>
        <dbReference type="ARBA" id="ARBA00023326"/>
    </source>
</evidence>
<dbReference type="Proteomes" id="UP000827549">
    <property type="component" value="Chromosome 1"/>
</dbReference>
<comment type="subcellular location">
    <subcellularLocation>
        <location evidence="1">Secreted</location>
    </subcellularLocation>
</comment>
<keyword evidence="11" id="KW-0624">Polysaccharide degradation</keyword>
<evidence type="ECO:0000256" key="8">
    <source>
        <dbReference type="ARBA" id="ARBA00023277"/>
    </source>
</evidence>
<dbReference type="AlphaFoldDB" id="A0AAF1BFK3"/>
<protein>
    <recommendedName>
        <fullName evidence="13">galacturonan 1,4-alpha-galacturonidase</fullName>
        <ecNumber evidence="13">3.2.1.67</ecNumber>
    </recommendedName>
</protein>
<feature type="signal peptide" evidence="16">
    <location>
        <begin position="1"/>
        <end position="17"/>
    </location>
</feature>
<reference evidence="17" key="1">
    <citation type="submission" date="2023-10" db="EMBL/GenBank/DDBJ databases">
        <authorList>
            <person name="Noh H."/>
        </authorList>
    </citation>
    <scope>NUCLEOTIDE SEQUENCE</scope>
    <source>
        <strain evidence="17">DUCC4014</strain>
    </source>
</reference>
<dbReference type="GO" id="GO:0005576">
    <property type="term" value="C:extracellular region"/>
    <property type="evidence" value="ECO:0007669"/>
    <property type="project" value="UniProtKB-SubCell"/>
</dbReference>
<keyword evidence="18" id="KW-1185">Reference proteome</keyword>
<dbReference type="GO" id="GO:0071555">
    <property type="term" value="P:cell wall organization"/>
    <property type="evidence" value="ECO:0007669"/>
    <property type="project" value="UniProtKB-KW"/>
</dbReference>
<evidence type="ECO:0000313" key="17">
    <source>
        <dbReference type="EMBL" id="WOO78176.1"/>
    </source>
</evidence>
<sequence length="368" mass="37423">MRTIPLLALASSSAALALPYAAVQDALLAALDWAAPTAPNTLPGFCTVTSNGHDDTQALADISKRCGKNGVITLPSKEYIITKPVTLSLSNGYLSLKGWITYTGDHLPSGTAALTLAGSNLALTSKDGGVRVTGDAVEGYALHVKATNSAVTGFGVDSSGPGILVADVSNTDISGGTITAASGVVVTRASNMAINGITYTGVGDCVSVQAGTANVAVSDTECRGAGVVIDAAGEDVQIRNVAIGGVRVLPLDGAPPASGVRFQSTEDAWGQAANISIGVLEVEGATIPIALDGANSAFSFHHVNVTDVSGTAGGAKVVQLHCSPAAPCHHWRFKHVDVKVEAARENYVCDNVPGLHVHHAAWECLPSQ</sequence>
<keyword evidence="5 15" id="KW-0378">Hydrolase</keyword>
<evidence type="ECO:0000256" key="3">
    <source>
        <dbReference type="ARBA" id="ARBA00022525"/>
    </source>
</evidence>
<keyword evidence="7" id="KW-0325">Glycoprotein</keyword>
<evidence type="ECO:0000256" key="13">
    <source>
        <dbReference type="ARBA" id="ARBA00038933"/>
    </source>
</evidence>
<dbReference type="RefSeq" id="XP_062624208.1">
    <property type="nucleotide sequence ID" value="XM_062768224.1"/>
</dbReference>
<dbReference type="Pfam" id="PF00295">
    <property type="entry name" value="Glyco_hydro_28"/>
    <property type="match status" value="1"/>
</dbReference>
<evidence type="ECO:0000256" key="7">
    <source>
        <dbReference type="ARBA" id="ARBA00023180"/>
    </source>
</evidence>